<feature type="compositionally biased region" description="Basic and acidic residues" evidence="1">
    <location>
        <begin position="62"/>
        <end position="71"/>
    </location>
</feature>
<dbReference type="Proteomes" id="UP000736335">
    <property type="component" value="Unassembled WGS sequence"/>
</dbReference>
<evidence type="ECO:0000256" key="1">
    <source>
        <dbReference type="SAM" id="MobiDB-lite"/>
    </source>
</evidence>
<feature type="region of interest" description="Disordered" evidence="1">
    <location>
        <begin position="41"/>
        <end position="161"/>
    </location>
</feature>
<feature type="compositionally biased region" description="Polar residues" evidence="1">
    <location>
        <begin position="78"/>
        <end position="87"/>
    </location>
</feature>
<name>A0A9P6HEA6_9AGAM</name>
<proteinExistence type="predicted"/>
<accession>A0A9P6HEA6</accession>
<comment type="caution">
    <text evidence="2">The sequence shown here is derived from an EMBL/GenBank/DDBJ whole genome shotgun (WGS) entry which is preliminary data.</text>
</comment>
<keyword evidence="3" id="KW-1185">Reference proteome</keyword>
<reference evidence="2" key="2">
    <citation type="submission" date="2020-11" db="EMBL/GenBank/DDBJ databases">
        <authorList>
            <consortium name="DOE Joint Genome Institute"/>
            <person name="Kuo A."/>
            <person name="Miyauchi S."/>
            <person name="Kiss E."/>
            <person name="Drula E."/>
            <person name="Kohler A."/>
            <person name="Sanchez-Garcia M."/>
            <person name="Andreopoulos B."/>
            <person name="Barry K.W."/>
            <person name="Bonito G."/>
            <person name="Buee M."/>
            <person name="Carver A."/>
            <person name="Chen C."/>
            <person name="Cichocki N."/>
            <person name="Clum A."/>
            <person name="Culley D."/>
            <person name="Crous P.W."/>
            <person name="Fauchery L."/>
            <person name="Girlanda M."/>
            <person name="Hayes R."/>
            <person name="Keri Z."/>
            <person name="Labutti K."/>
            <person name="Lipzen A."/>
            <person name="Lombard V."/>
            <person name="Magnuson J."/>
            <person name="Maillard F."/>
            <person name="Morin E."/>
            <person name="Murat C."/>
            <person name="Nolan M."/>
            <person name="Ohm R."/>
            <person name="Pangilinan J."/>
            <person name="Pereira M."/>
            <person name="Perotto S."/>
            <person name="Peter M."/>
            <person name="Riley R."/>
            <person name="Sitrit Y."/>
            <person name="Stielow B."/>
            <person name="Szollosi G."/>
            <person name="Zifcakova L."/>
            <person name="Stursova M."/>
            <person name="Spatafora J.W."/>
            <person name="Tedersoo L."/>
            <person name="Vaario L.-M."/>
            <person name="Yamada A."/>
            <person name="Yan M."/>
            <person name="Wang P."/>
            <person name="Xu J."/>
            <person name="Bruns T."/>
            <person name="Baldrian P."/>
            <person name="Vilgalys R."/>
            <person name="Henrissat B."/>
            <person name="Grigoriev I.V."/>
            <person name="Hibbett D."/>
            <person name="Nagy L.G."/>
            <person name="Martin F.M."/>
        </authorList>
    </citation>
    <scope>NUCLEOTIDE SEQUENCE</scope>
    <source>
        <strain evidence="2">UH-Tt-Lm1</strain>
    </source>
</reference>
<organism evidence="2 3">
    <name type="scientific">Thelephora terrestris</name>
    <dbReference type="NCBI Taxonomy" id="56493"/>
    <lineage>
        <taxon>Eukaryota</taxon>
        <taxon>Fungi</taxon>
        <taxon>Dikarya</taxon>
        <taxon>Basidiomycota</taxon>
        <taxon>Agaricomycotina</taxon>
        <taxon>Agaricomycetes</taxon>
        <taxon>Thelephorales</taxon>
        <taxon>Thelephoraceae</taxon>
        <taxon>Thelephora</taxon>
    </lineage>
</organism>
<reference evidence="2" key="1">
    <citation type="journal article" date="2020" name="Nat. Commun.">
        <title>Large-scale genome sequencing of mycorrhizal fungi provides insights into the early evolution of symbiotic traits.</title>
        <authorList>
            <person name="Miyauchi S."/>
            <person name="Kiss E."/>
            <person name="Kuo A."/>
            <person name="Drula E."/>
            <person name="Kohler A."/>
            <person name="Sanchez-Garcia M."/>
            <person name="Morin E."/>
            <person name="Andreopoulos B."/>
            <person name="Barry K.W."/>
            <person name="Bonito G."/>
            <person name="Buee M."/>
            <person name="Carver A."/>
            <person name="Chen C."/>
            <person name="Cichocki N."/>
            <person name="Clum A."/>
            <person name="Culley D."/>
            <person name="Crous P.W."/>
            <person name="Fauchery L."/>
            <person name="Girlanda M."/>
            <person name="Hayes R.D."/>
            <person name="Keri Z."/>
            <person name="LaButti K."/>
            <person name="Lipzen A."/>
            <person name="Lombard V."/>
            <person name="Magnuson J."/>
            <person name="Maillard F."/>
            <person name="Murat C."/>
            <person name="Nolan M."/>
            <person name="Ohm R.A."/>
            <person name="Pangilinan J."/>
            <person name="Pereira M.F."/>
            <person name="Perotto S."/>
            <person name="Peter M."/>
            <person name="Pfister S."/>
            <person name="Riley R."/>
            <person name="Sitrit Y."/>
            <person name="Stielow J.B."/>
            <person name="Szollosi G."/>
            <person name="Zifcakova L."/>
            <person name="Stursova M."/>
            <person name="Spatafora J.W."/>
            <person name="Tedersoo L."/>
            <person name="Vaario L.M."/>
            <person name="Yamada A."/>
            <person name="Yan M."/>
            <person name="Wang P."/>
            <person name="Xu J."/>
            <person name="Bruns T."/>
            <person name="Baldrian P."/>
            <person name="Vilgalys R."/>
            <person name="Dunand C."/>
            <person name="Henrissat B."/>
            <person name="Grigoriev I.V."/>
            <person name="Hibbett D."/>
            <person name="Nagy L.G."/>
            <person name="Martin F.M."/>
        </authorList>
    </citation>
    <scope>NUCLEOTIDE SEQUENCE</scope>
    <source>
        <strain evidence="2">UH-Tt-Lm1</strain>
    </source>
</reference>
<gene>
    <name evidence="2" type="ORF">BJ322DRAFT_847509</name>
</gene>
<dbReference type="AlphaFoldDB" id="A0A9P6HEA6"/>
<protein>
    <submittedName>
        <fullName evidence="2">Uncharacterized protein</fullName>
    </submittedName>
</protein>
<sequence length="243" mass="26145">MNRRRSELETLSRPNRTEVRSGALSGVVARRTKGAFGMTLAVRGEPKPSESDNLPQPQPVERSVRGDRSELDAGGENASVTGKTTKSVLDDTKSSKGRIVPPEDVDAQKKSTQDAESGAPPTPAKSIASISASASLWSEKPRLPGLPPLSTPEMPTKPADPITKNIEGLKGDEAMKAVMDAWDQAVRTKAPELRIRVGTNKVGTQLKRRITKSFEEQHNISPSKVNVGEVIFKLPNIPPAISN</sequence>
<feature type="compositionally biased region" description="Basic and acidic residues" evidence="1">
    <location>
        <begin position="1"/>
        <end position="19"/>
    </location>
</feature>
<feature type="region of interest" description="Disordered" evidence="1">
    <location>
        <begin position="1"/>
        <end position="26"/>
    </location>
</feature>
<feature type="compositionally biased region" description="Low complexity" evidence="1">
    <location>
        <begin position="124"/>
        <end position="135"/>
    </location>
</feature>
<evidence type="ECO:0000313" key="3">
    <source>
        <dbReference type="Proteomes" id="UP000736335"/>
    </source>
</evidence>
<evidence type="ECO:0000313" key="2">
    <source>
        <dbReference type="EMBL" id="KAF9784410.1"/>
    </source>
</evidence>
<dbReference type="EMBL" id="WIUZ02000008">
    <property type="protein sequence ID" value="KAF9784410.1"/>
    <property type="molecule type" value="Genomic_DNA"/>
</dbReference>